<protein>
    <recommendedName>
        <fullName evidence="4">Outer membrane protein beta-barrel domain-containing protein</fullName>
    </recommendedName>
</protein>
<evidence type="ECO:0000313" key="2">
    <source>
        <dbReference type="EMBL" id="MBO8450522.1"/>
    </source>
</evidence>
<feature type="signal peptide" evidence="1">
    <location>
        <begin position="1"/>
        <end position="26"/>
    </location>
</feature>
<accession>A0A9D9EMH3</accession>
<dbReference type="EMBL" id="JADIMS010000094">
    <property type="protein sequence ID" value="MBO8450522.1"/>
    <property type="molecule type" value="Genomic_DNA"/>
</dbReference>
<dbReference type="AlphaFoldDB" id="A0A9D9EMH3"/>
<dbReference type="Proteomes" id="UP000823616">
    <property type="component" value="Unassembled WGS sequence"/>
</dbReference>
<name>A0A9D9EMH3_9SPIR</name>
<gene>
    <name evidence="2" type="ORF">IAA96_05385</name>
</gene>
<evidence type="ECO:0000313" key="3">
    <source>
        <dbReference type="Proteomes" id="UP000823616"/>
    </source>
</evidence>
<feature type="chain" id="PRO_5038692911" description="Outer membrane protein beta-barrel domain-containing protein" evidence="1">
    <location>
        <begin position="27"/>
        <end position="190"/>
    </location>
</feature>
<evidence type="ECO:0000256" key="1">
    <source>
        <dbReference type="SAM" id="SignalP"/>
    </source>
</evidence>
<organism evidence="2 3">
    <name type="scientific">Candidatus Avitreponema avistercoris</name>
    <dbReference type="NCBI Taxonomy" id="2840705"/>
    <lineage>
        <taxon>Bacteria</taxon>
        <taxon>Pseudomonadati</taxon>
        <taxon>Spirochaetota</taxon>
        <taxon>Spirochaetia</taxon>
        <taxon>Spirochaetales</taxon>
        <taxon>Candidatus Avitreponema</taxon>
    </lineage>
</organism>
<reference evidence="2" key="1">
    <citation type="submission" date="2020-10" db="EMBL/GenBank/DDBJ databases">
        <authorList>
            <person name="Gilroy R."/>
        </authorList>
    </citation>
    <scope>NUCLEOTIDE SEQUENCE</scope>
    <source>
        <strain evidence="2">B3-4054</strain>
    </source>
</reference>
<comment type="caution">
    <text evidence="2">The sequence shown here is derived from an EMBL/GenBank/DDBJ whole genome shotgun (WGS) entry which is preliminary data.</text>
</comment>
<proteinExistence type="predicted"/>
<sequence>MKKILCCLAVSLCVLAASALPSTANSAVTGRFGTSGSGSGGSGGSVGSVGSGAKSVLGVKFGMLFGGDLDSGWGAGAFYHRKIGIISLQPELILHIYDSGIYDSYYPETEGHSDLALNLLLGLSLGSPASFCLNPYAGLGFDVIDGDLMIPVGGQIFIGGFLNLDFRYIFRPDTYGEDGLLASAGLCLPL</sequence>
<keyword evidence="1" id="KW-0732">Signal</keyword>
<reference evidence="2" key="2">
    <citation type="journal article" date="2021" name="PeerJ">
        <title>Extensive microbial diversity within the chicken gut microbiome revealed by metagenomics and culture.</title>
        <authorList>
            <person name="Gilroy R."/>
            <person name="Ravi A."/>
            <person name="Getino M."/>
            <person name="Pursley I."/>
            <person name="Horton D.L."/>
            <person name="Alikhan N.F."/>
            <person name="Baker D."/>
            <person name="Gharbi K."/>
            <person name="Hall N."/>
            <person name="Watson M."/>
            <person name="Adriaenssens E.M."/>
            <person name="Foster-Nyarko E."/>
            <person name="Jarju S."/>
            <person name="Secka A."/>
            <person name="Antonio M."/>
            <person name="Oren A."/>
            <person name="Chaudhuri R.R."/>
            <person name="La Ragione R."/>
            <person name="Hildebrand F."/>
            <person name="Pallen M.J."/>
        </authorList>
    </citation>
    <scope>NUCLEOTIDE SEQUENCE</scope>
    <source>
        <strain evidence="2">B3-4054</strain>
    </source>
</reference>
<evidence type="ECO:0008006" key="4">
    <source>
        <dbReference type="Google" id="ProtNLM"/>
    </source>
</evidence>